<dbReference type="PANTHER" id="PTHR33969">
    <property type="entry name" value="SEGREGATION AND CONDENSATION PROTEIN A"/>
    <property type="match status" value="1"/>
</dbReference>
<organism evidence="3 4">
    <name type="scientific">Ferrovibrio xuzhouensis</name>
    <dbReference type="NCBI Taxonomy" id="1576914"/>
    <lineage>
        <taxon>Bacteria</taxon>
        <taxon>Pseudomonadati</taxon>
        <taxon>Pseudomonadota</taxon>
        <taxon>Alphaproteobacteria</taxon>
        <taxon>Rhodospirillales</taxon>
        <taxon>Rhodospirillaceae</taxon>
        <taxon>Ferrovibrio</taxon>
    </lineage>
</organism>
<evidence type="ECO:0000256" key="2">
    <source>
        <dbReference type="SAM" id="MobiDB-lite"/>
    </source>
</evidence>
<feature type="compositionally biased region" description="Low complexity" evidence="2">
    <location>
        <begin position="1"/>
        <end position="22"/>
    </location>
</feature>
<dbReference type="Gene3D" id="6.10.250.2410">
    <property type="match status" value="1"/>
</dbReference>
<accession>A0ABV7VJT4</accession>
<dbReference type="EMBL" id="JBHRYJ010000004">
    <property type="protein sequence ID" value="MFC3677464.1"/>
    <property type="molecule type" value="Genomic_DNA"/>
</dbReference>
<dbReference type="RefSeq" id="WP_379729007.1">
    <property type="nucleotide sequence ID" value="NZ_JBHRYJ010000004.1"/>
</dbReference>
<proteinExistence type="predicted"/>
<keyword evidence="4" id="KW-1185">Reference proteome</keyword>
<name>A0ABV7VJT4_9PROT</name>
<feature type="region of interest" description="Disordered" evidence="2">
    <location>
        <begin position="1"/>
        <end position="40"/>
    </location>
</feature>
<protein>
    <recommendedName>
        <fullName evidence="1">Segregation and condensation protein A</fullName>
    </recommendedName>
</protein>
<dbReference type="PANTHER" id="PTHR33969:SF2">
    <property type="entry name" value="SEGREGATION AND CONDENSATION PROTEIN A"/>
    <property type="match status" value="1"/>
</dbReference>
<dbReference type="Proteomes" id="UP001595711">
    <property type="component" value="Unassembled WGS sequence"/>
</dbReference>
<sequence length="301" mass="33245">MSDSADPSDTAPADAAGGPVTGSPAEPFEPAHRDGLPDGEGNAIRVGEQLVLNLDVFEGPLDVLLNLAREQKVDLRKISILALAEQYLVFIAELRKVRIEVAADYLVMAAWLAYLKSRLLLPEPEKEGEPTGAEMAARLALQLQRLEAMRNAADQLLKRDQVGLAMFLRGQPEGVRIIRKSVYNSTLYELLKAYAEFRASKGSSEALTMRMARRRIVSVEEALARLRNMIGQIPDWATLQSFLPPDMDDPFTMRSAIASTFNASLEMAKQGLIDLKQVQSFGPIYIRRHSNAQPATTNPEE</sequence>
<evidence type="ECO:0000256" key="1">
    <source>
        <dbReference type="ARBA" id="ARBA00044777"/>
    </source>
</evidence>
<evidence type="ECO:0000313" key="4">
    <source>
        <dbReference type="Proteomes" id="UP001595711"/>
    </source>
</evidence>
<reference evidence="4" key="1">
    <citation type="journal article" date="2019" name="Int. J. Syst. Evol. Microbiol.">
        <title>The Global Catalogue of Microorganisms (GCM) 10K type strain sequencing project: providing services to taxonomists for standard genome sequencing and annotation.</title>
        <authorList>
            <consortium name="The Broad Institute Genomics Platform"/>
            <consortium name="The Broad Institute Genome Sequencing Center for Infectious Disease"/>
            <person name="Wu L."/>
            <person name="Ma J."/>
        </authorList>
    </citation>
    <scope>NUCLEOTIDE SEQUENCE [LARGE SCALE GENOMIC DNA]</scope>
    <source>
        <strain evidence="4">KCTC 42182</strain>
    </source>
</reference>
<dbReference type="InterPro" id="IPR003768">
    <property type="entry name" value="ScpA"/>
</dbReference>
<gene>
    <name evidence="3" type="ORF">ACFOOQ_18060</name>
</gene>
<dbReference type="Pfam" id="PF02616">
    <property type="entry name" value="SMC_ScpA"/>
    <property type="match status" value="1"/>
</dbReference>
<comment type="caution">
    <text evidence="3">The sequence shown here is derived from an EMBL/GenBank/DDBJ whole genome shotgun (WGS) entry which is preliminary data.</text>
</comment>
<evidence type="ECO:0000313" key="3">
    <source>
        <dbReference type="EMBL" id="MFC3677464.1"/>
    </source>
</evidence>